<reference evidence="11" key="1">
    <citation type="submission" date="2021-03" db="EMBL/GenBank/DDBJ databases">
        <title>Acanthopleuribacteraceae sp. M133.</title>
        <authorList>
            <person name="Wang G."/>
        </authorList>
    </citation>
    <scope>NUCLEOTIDE SEQUENCE</scope>
    <source>
        <strain evidence="11">M133</strain>
    </source>
</reference>
<evidence type="ECO:0000256" key="1">
    <source>
        <dbReference type="ARBA" id="ARBA00022490"/>
    </source>
</evidence>
<comment type="catalytic activity">
    <reaction evidence="5">
        <text>L-glutaminyl-[protein] + H2O = L-glutamyl-[protein] + NH4(+)</text>
        <dbReference type="Rhea" id="RHEA:16441"/>
        <dbReference type="Rhea" id="RHEA-COMP:10207"/>
        <dbReference type="Rhea" id="RHEA-COMP:10208"/>
        <dbReference type="ChEBI" id="CHEBI:15377"/>
        <dbReference type="ChEBI" id="CHEBI:28938"/>
        <dbReference type="ChEBI" id="CHEBI:29973"/>
        <dbReference type="ChEBI" id="CHEBI:30011"/>
        <dbReference type="EC" id="3.5.1.44"/>
    </reaction>
</comment>
<feature type="compositionally biased region" description="Pro residues" evidence="8">
    <location>
        <begin position="164"/>
        <end position="176"/>
    </location>
</feature>
<evidence type="ECO:0000256" key="2">
    <source>
        <dbReference type="ARBA" id="ARBA00022500"/>
    </source>
</evidence>
<dbReference type="PIRSF" id="PIRSF000876">
    <property type="entry name" value="RR_chemtxs_CheB"/>
    <property type="match status" value="1"/>
</dbReference>
<comment type="similarity">
    <text evidence="5">Belongs to the CheB family.</text>
</comment>
<dbReference type="GO" id="GO:0032259">
    <property type="term" value="P:methylation"/>
    <property type="evidence" value="ECO:0007669"/>
    <property type="project" value="UniProtKB-KW"/>
</dbReference>
<evidence type="ECO:0000313" key="12">
    <source>
        <dbReference type="Proteomes" id="UP000663929"/>
    </source>
</evidence>
<comment type="subcellular location">
    <subcellularLocation>
        <location evidence="5">Cytoplasm</location>
    </subcellularLocation>
</comment>
<dbReference type="GO" id="GO:0008168">
    <property type="term" value="F:methyltransferase activity"/>
    <property type="evidence" value="ECO:0007669"/>
    <property type="project" value="UniProtKB-KW"/>
</dbReference>
<dbReference type="PANTHER" id="PTHR42872">
    <property type="entry name" value="PROTEIN-GLUTAMATE METHYLESTERASE/PROTEIN-GLUTAMINE GLUTAMINASE"/>
    <property type="match status" value="1"/>
</dbReference>
<dbReference type="KEGG" id="scor:J3U87_19725"/>
<dbReference type="EC" id="3.5.1.44" evidence="5"/>
<dbReference type="PROSITE" id="PS50110">
    <property type="entry name" value="RESPONSE_REGULATORY"/>
    <property type="match status" value="1"/>
</dbReference>
<proteinExistence type="inferred from homology"/>
<protein>
    <recommendedName>
        <fullName evidence="5">Protein-glutamate methylesterase/protein-glutamine glutaminase</fullName>
        <ecNumber evidence="5">3.1.1.61</ecNumber>
        <ecNumber evidence="5">3.5.1.44</ecNumber>
    </recommendedName>
</protein>
<keyword evidence="11" id="KW-0489">Methyltransferase</keyword>
<comment type="catalytic activity">
    <reaction evidence="4 5">
        <text>[protein]-L-glutamate 5-O-methyl ester + H2O = L-glutamyl-[protein] + methanol + H(+)</text>
        <dbReference type="Rhea" id="RHEA:23236"/>
        <dbReference type="Rhea" id="RHEA-COMP:10208"/>
        <dbReference type="Rhea" id="RHEA-COMP:10311"/>
        <dbReference type="ChEBI" id="CHEBI:15377"/>
        <dbReference type="ChEBI" id="CHEBI:15378"/>
        <dbReference type="ChEBI" id="CHEBI:17790"/>
        <dbReference type="ChEBI" id="CHEBI:29973"/>
        <dbReference type="ChEBI" id="CHEBI:82795"/>
        <dbReference type="EC" id="3.1.1.61"/>
    </reaction>
</comment>
<dbReference type="GO" id="GO:0000156">
    <property type="term" value="F:phosphorelay response regulator activity"/>
    <property type="evidence" value="ECO:0007669"/>
    <property type="project" value="InterPro"/>
</dbReference>
<evidence type="ECO:0000256" key="6">
    <source>
        <dbReference type="PROSITE-ProRule" id="PRU00050"/>
    </source>
</evidence>
<feature type="active site" evidence="5 6">
    <location>
        <position position="321"/>
    </location>
</feature>
<dbReference type="Pfam" id="PF00072">
    <property type="entry name" value="Response_reg"/>
    <property type="match status" value="1"/>
</dbReference>
<dbReference type="HAMAP" id="MF_00099">
    <property type="entry name" value="CheB_chemtxs"/>
    <property type="match status" value="1"/>
</dbReference>
<keyword evidence="12" id="KW-1185">Reference proteome</keyword>
<dbReference type="NCBIfam" id="NF001965">
    <property type="entry name" value="PRK00742.1"/>
    <property type="match status" value="1"/>
</dbReference>
<sequence>MPRVLIVEDMATYRTIIARSLAEIEDVEVVGRVSNGKKALDFLERNEVDLITLDVEMPVMDGLATLKELRKRRMHIDVVMLSGLTDQAAQLTIKCLELGALDFVLKPATSSFVENQKILVESLRQFLNNLKRRLSFRAPPRVTPRSPITRFGTPRRDTAGRPEVSPPPPAPTPKPTAPRRTRLVLPRPKIVLIGVSTGGPKALSEVFETLKGPLPFPILIVQHMPPKFTKSLADSLNKKTDIDVVEAMDGDVVKSNTAYIAPGGYHMVVMNDEDFGFILATNQNPPVNSCRPSVDVLFNSVVPFFKRGDIAAIVMTGMGRDGADSCEVLHKSGHYIASQSAETCTIYGMPKAVEDLGIQDEVIDLDQIAPFIMRLGKQTGTLGAKLWQSGSGA</sequence>
<dbReference type="InterPro" id="IPR000673">
    <property type="entry name" value="Sig_transdc_resp-reg_Me-estase"/>
</dbReference>
<feature type="active site" evidence="5 6">
    <location>
        <position position="223"/>
    </location>
</feature>
<keyword evidence="2 5" id="KW-0145">Chemotaxis</keyword>
<dbReference type="PANTHER" id="PTHR42872:SF6">
    <property type="entry name" value="PROTEIN-GLUTAMATE METHYLESTERASE_PROTEIN-GLUTAMINE GLUTAMINASE"/>
    <property type="match status" value="1"/>
</dbReference>
<dbReference type="EC" id="3.1.1.61" evidence="5"/>
<dbReference type="Pfam" id="PF01339">
    <property type="entry name" value="CheB_methylest"/>
    <property type="match status" value="1"/>
</dbReference>
<comment type="domain">
    <text evidence="5">Contains a C-terminal catalytic domain, and an N-terminal region which modulates catalytic activity.</text>
</comment>
<dbReference type="RefSeq" id="WP_237377490.1">
    <property type="nucleotide sequence ID" value="NZ_CP071793.1"/>
</dbReference>
<feature type="domain" description="Response regulatory" evidence="9">
    <location>
        <begin position="3"/>
        <end position="121"/>
    </location>
</feature>
<evidence type="ECO:0000256" key="5">
    <source>
        <dbReference type="HAMAP-Rule" id="MF_00099"/>
    </source>
</evidence>
<evidence type="ECO:0000256" key="8">
    <source>
        <dbReference type="SAM" id="MobiDB-lite"/>
    </source>
</evidence>
<dbReference type="CDD" id="cd17541">
    <property type="entry name" value="REC_CheB-like"/>
    <property type="match status" value="1"/>
</dbReference>
<comment type="function">
    <text evidence="5">Involved in chemotaxis. Part of a chemotaxis signal transduction system that modulates chemotaxis in response to various stimuli. Catalyzes the demethylation of specific methylglutamate residues introduced into the chemoreceptors (methyl-accepting chemotaxis proteins or MCP) by CheR. Also mediates the irreversible deamidation of specific glutamine residues to glutamic acid.</text>
</comment>
<dbReference type="Gene3D" id="3.40.50.2300">
    <property type="match status" value="1"/>
</dbReference>
<dbReference type="Gene3D" id="3.40.50.180">
    <property type="entry name" value="Methylesterase CheB, C-terminal domain"/>
    <property type="match status" value="1"/>
</dbReference>
<dbReference type="PROSITE" id="PS50122">
    <property type="entry name" value="CHEB"/>
    <property type="match status" value="1"/>
</dbReference>
<name>A0A8A4TDU8_SULCO</name>
<keyword evidence="11" id="KW-0808">Transferase</keyword>
<feature type="region of interest" description="Disordered" evidence="8">
    <location>
        <begin position="139"/>
        <end position="181"/>
    </location>
</feature>
<dbReference type="SUPFAM" id="SSF52738">
    <property type="entry name" value="Methylesterase CheB, C-terminal domain"/>
    <property type="match status" value="1"/>
</dbReference>
<feature type="active site" evidence="5 6">
    <location>
        <position position="196"/>
    </location>
</feature>
<keyword evidence="1 5" id="KW-0963">Cytoplasm</keyword>
<dbReference type="InterPro" id="IPR011006">
    <property type="entry name" value="CheY-like_superfamily"/>
</dbReference>
<accession>A0A8A4TDU8</accession>
<dbReference type="InterPro" id="IPR035909">
    <property type="entry name" value="CheB_C"/>
</dbReference>
<dbReference type="InterPro" id="IPR001789">
    <property type="entry name" value="Sig_transdc_resp-reg_receiver"/>
</dbReference>
<dbReference type="CDD" id="cd16432">
    <property type="entry name" value="CheB_Rec"/>
    <property type="match status" value="1"/>
</dbReference>
<dbReference type="GO" id="GO:0006935">
    <property type="term" value="P:chemotaxis"/>
    <property type="evidence" value="ECO:0007669"/>
    <property type="project" value="UniProtKB-UniRule"/>
</dbReference>
<evidence type="ECO:0000259" key="9">
    <source>
        <dbReference type="PROSITE" id="PS50110"/>
    </source>
</evidence>
<dbReference type="GO" id="GO:0050568">
    <property type="term" value="F:protein-glutamine glutaminase activity"/>
    <property type="evidence" value="ECO:0007669"/>
    <property type="project" value="UniProtKB-UniRule"/>
</dbReference>
<evidence type="ECO:0000259" key="10">
    <source>
        <dbReference type="PROSITE" id="PS50122"/>
    </source>
</evidence>
<feature type="modified residue" description="4-aspartylphosphate" evidence="5 7">
    <location>
        <position position="54"/>
    </location>
</feature>
<evidence type="ECO:0000256" key="7">
    <source>
        <dbReference type="PROSITE-ProRule" id="PRU00169"/>
    </source>
</evidence>
<evidence type="ECO:0000256" key="3">
    <source>
        <dbReference type="ARBA" id="ARBA00022801"/>
    </source>
</evidence>
<dbReference type="AlphaFoldDB" id="A0A8A4TDU8"/>
<dbReference type="InterPro" id="IPR008248">
    <property type="entry name" value="CheB-like"/>
</dbReference>
<evidence type="ECO:0000256" key="4">
    <source>
        <dbReference type="ARBA" id="ARBA00048267"/>
    </source>
</evidence>
<dbReference type="SMART" id="SM00448">
    <property type="entry name" value="REC"/>
    <property type="match status" value="1"/>
</dbReference>
<dbReference type="Proteomes" id="UP000663929">
    <property type="component" value="Chromosome"/>
</dbReference>
<comment type="PTM">
    <text evidence="5">Phosphorylated by CheA. Phosphorylation of the N-terminal regulatory domain activates the methylesterase activity.</text>
</comment>
<dbReference type="GO" id="GO:0005737">
    <property type="term" value="C:cytoplasm"/>
    <property type="evidence" value="ECO:0007669"/>
    <property type="project" value="UniProtKB-SubCell"/>
</dbReference>
<organism evidence="11 12">
    <name type="scientific">Sulfidibacter corallicola</name>
    <dbReference type="NCBI Taxonomy" id="2818388"/>
    <lineage>
        <taxon>Bacteria</taxon>
        <taxon>Pseudomonadati</taxon>
        <taxon>Acidobacteriota</taxon>
        <taxon>Holophagae</taxon>
        <taxon>Acanthopleuribacterales</taxon>
        <taxon>Acanthopleuribacteraceae</taxon>
        <taxon>Sulfidibacter</taxon>
    </lineage>
</organism>
<feature type="domain" description="CheB-type methylesterase" evidence="10">
    <location>
        <begin position="184"/>
        <end position="373"/>
    </location>
</feature>
<dbReference type="EMBL" id="CP071793">
    <property type="protein sequence ID" value="QTD47823.1"/>
    <property type="molecule type" value="Genomic_DNA"/>
</dbReference>
<gene>
    <name evidence="5 11" type="primary">cheB</name>
    <name evidence="11" type="ORF">J3U87_19725</name>
</gene>
<dbReference type="SUPFAM" id="SSF52172">
    <property type="entry name" value="CheY-like"/>
    <property type="match status" value="1"/>
</dbReference>
<keyword evidence="3 5" id="KW-0378">Hydrolase</keyword>
<dbReference type="GO" id="GO:0008984">
    <property type="term" value="F:protein-glutamate methylesterase activity"/>
    <property type="evidence" value="ECO:0007669"/>
    <property type="project" value="UniProtKB-UniRule"/>
</dbReference>
<keyword evidence="5 7" id="KW-0597">Phosphoprotein</keyword>
<evidence type="ECO:0000313" key="11">
    <source>
        <dbReference type="EMBL" id="QTD47823.1"/>
    </source>
</evidence>